<organism evidence="2 3">
    <name type="scientific">Skeletonema marinoi</name>
    <dbReference type="NCBI Taxonomy" id="267567"/>
    <lineage>
        <taxon>Eukaryota</taxon>
        <taxon>Sar</taxon>
        <taxon>Stramenopiles</taxon>
        <taxon>Ochrophyta</taxon>
        <taxon>Bacillariophyta</taxon>
        <taxon>Coscinodiscophyceae</taxon>
        <taxon>Thalassiosirophycidae</taxon>
        <taxon>Thalassiosirales</taxon>
        <taxon>Skeletonemataceae</taxon>
        <taxon>Skeletonema</taxon>
        <taxon>Skeletonema marinoi-dohrnii complex</taxon>
    </lineage>
</organism>
<keyword evidence="3" id="KW-1185">Reference proteome</keyword>
<feature type="transmembrane region" description="Helical" evidence="1">
    <location>
        <begin position="96"/>
        <end position="122"/>
    </location>
</feature>
<accession>A0AAD8YJJ8</accession>
<proteinExistence type="predicted"/>
<dbReference type="EMBL" id="JATAAI010000002">
    <property type="protein sequence ID" value="KAK1747771.1"/>
    <property type="molecule type" value="Genomic_DNA"/>
</dbReference>
<evidence type="ECO:0000256" key="1">
    <source>
        <dbReference type="SAM" id="Phobius"/>
    </source>
</evidence>
<protein>
    <submittedName>
        <fullName evidence="2">Uncharacterized protein</fullName>
    </submittedName>
</protein>
<reference evidence="2" key="1">
    <citation type="submission" date="2023-06" db="EMBL/GenBank/DDBJ databases">
        <title>Survivors Of The Sea: Transcriptome response of Skeletonema marinoi to long-term dormancy.</title>
        <authorList>
            <person name="Pinder M.I.M."/>
            <person name="Kourtchenko O."/>
            <person name="Robertson E.K."/>
            <person name="Larsson T."/>
            <person name="Maumus F."/>
            <person name="Osuna-Cruz C.M."/>
            <person name="Vancaester E."/>
            <person name="Stenow R."/>
            <person name="Vandepoele K."/>
            <person name="Ploug H."/>
            <person name="Bruchert V."/>
            <person name="Godhe A."/>
            <person name="Topel M."/>
        </authorList>
    </citation>
    <scope>NUCLEOTIDE SEQUENCE</scope>
    <source>
        <strain evidence="2">R05AC</strain>
    </source>
</reference>
<keyword evidence="1" id="KW-0812">Transmembrane</keyword>
<keyword evidence="1" id="KW-1133">Transmembrane helix</keyword>
<comment type="caution">
    <text evidence="2">The sequence shown here is derived from an EMBL/GenBank/DDBJ whole genome shotgun (WGS) entry which is preliminary data.</text>
</comment>
<evidence type="ECO:0000313" key="2">
    <source>
        <dbReference type="EMBL" id="KAK1747771.1"/>
    </source>
</evidence>
<dbReference type="AlphaFoldDB" id="A0AAD8YJJ8"/>
<sequence length="180" mass="19743">MKLRKNSQCRFKWRPRLLAVLLTLGLVLSIVASLYCDFVAVTLGFVPDGYTGDEVGVALWSFQGPDKRCQSFQDAYKLGGFSGDDDYSNWIVNGDIAWTIARCAAIVGFFFGAIALVCILLNLCDRYEPRLVDVLAYTVVIALVSEAAKLGYFSVPTSAPLTISGTALNWMSTRDQLHVG</sequence>
<gene>
    <name evidence="2" type="ORF">QTG54_001734</name>
</gene>
<name>A0AAD8YJJ8_9STRA</name>
<evidence type="ECO:0000313" key="3">
    <source>
        <dbReference type="Proteomes" id="UP001224775"/>
    </source>
</evidence>
<dbReference type="Proteomes" id="UP001224775">
    <property type="component" value="Unassembled WGS sequence"/>
</dbReference>
<keyword evidence="1" id="KW-0472">Membrane</keyword>